<evidence type="ECO:0000313" key="19">
    <source>
        <dbReference type="Proteomes" id="UP000250918"/>
    </source>
</evidence>
<evidence type="ECO:0000256" key="14">
    <source>
        <dbReference type="PIRSR" id="PIRSR000350-4"/>
    </source>
</evidence>
<keyword evidence="8 13" id="KW-0520">NAD</keyword>
<dbReference type="PRINTS" id="PR00368">
    <property type="entry name" value="FADPNR"/>
</dbReference>
<protein>
    <recommendedName>
        <fullName evidence="3 15">Dihydrolipoyl dehydrogenase</fullName>
        <ecNumber evidence="3 15">1.8.1.4</ecNumber>
    </recommendedName>
</protein>
<comment type="cofactor">
    <cofactor evidence="13 15">
        <name>FAD</name>
        <dbReference type="ChEBI" id="CHEBI:57692"/>
    </cofactor>
    <text evidence="13 15">Binds 1 FAD per subunit.</text>
</comment>
<dbReference type="GO" id="GO:0050660">
    <property type="term" value="F:flavin adenine dinucleotide binding"/>
    <property type="evidence" value="ECO:0007669"/>
    <property type="project" value="InterPro"/>
</dbReference>
<feature type="binding site" evidence="13">
    <location>
        <position position="203"/>
    </location>
    <ligand>
        <name>NAD(+)</name>
        <dbReference type="ChEBI" id="CHEBI:57540"/>
    </ligand>
</feature>
<keyword evidence="13" id="KW-0547">Nucleotide-binding</keyword>
<dbReference type="InterPro" id="IPR050151">
    <property type="entry name" value="Class-I_Pyr_Nuc-Dis_Oxidored"/>
</dbReference>
<dbReference type="InterPro" id="IPR016156">
    <property type="entry name" value="FAD/NAD-linked_Rdtase_dimer_sf"/>
</dbReference>
<comment type="miscellaneous">
    <text evidence="15">The active site is a redox-active disulfide bond.</text>
</comment>
<evidence type="ECO:0000256" key="12">
    <source>
        <dbReference type="PIRSR" id="PIRSR000350-2"/>
    </source>
</evidence>
<dbReference type="PANTHER" id="PTHR22912">
    <property type="entry name" value="DISULFIDE OXIDOREDUCTASE"/>
    <property type="match status" value="1"/>
</dbReference>
<reference evidence="18 19" key="1">
    <citation type="journal article" date="2018" name="ISME J.">
        <title>A methanotrophic archaeon couples anaerobic oxidation of methane to Fe(III) reduction.</title>
        <authorList>
            <person name="Cai C."/>
            <person name="Leu A.O."/>
            <person name="Xie G.J."/>
            <person name="Guo J."/>
            <person name="Feng Y."/>
            <person name="Zhao J.X."/>
            <person name="Tyson G.W."/>
            <person name="Yuan Z."/>
            <person name="Hu S."/>
        </authorList>
    </citation>
    <scope>NUCLEOTIDE SEQUENCE [LARGE SCALE GENOMIC DNA]</scope>
    <source>
        <strain evidence="18">FeB_12</strain>
    </source>
</reference>
<dbReference type="PROSITE" id="PS00076">
    <property type="entry name" value="PYRIDINE_REDOX_1"/>
    <property type="match status" value="1"/>
</dbReference>
<dbReference type="NCBIfam" id="TIGR01350">
    <property type="entry name" value="lipoamide_DH"/>
    <property type="match status" value="1"/>
</dbReference>
<name>A0A855X3R7_9BACT</name>
<keyword evidence="5 15" id="KW-0285">Flavoprotein</keyword>
<evidence type="ECO:0000256" key="8">
    <source>
        <dbReference type="ARBA" id="ARBA00023027"/>
    </source>
</evidence>
<dbReference type="PRINTS" id="PR00411">
    <property type="entry name" value="PNDRDTASEI"/>
</dbReference>
<comment type="caution">
    <text evidence="18">The sequence shown here is derived from an EMBL/GenBank/DDBJ whole genome shotgun (WGS) entry which is preliminary data.</text>
</comment>
<comment type="similarity">
    <text evidence="2 15">Belongs to the class-I pyridine nucleotide-disulfide oxidoreductase family.</text>
</comment>
<feature type="domain" description="FAD/NAD(P)-binding" evidence="17">
    <location>
        <begin position="4"/>
        <end position="323"/>
    </location>
</feature>
<dbReference type="InterPro" id="IPR012999">
    <property type="entry name" value="Pyr_OxRdtase_I_AS"/>
</dbReference>
<gene>
    <name evidence="18" type="primary">lpdA</name>
    <name evidence="18" type="ORF">C3F09_11485</name>
</gene>
<dbReference type="InterPro" id="IPR006258">
    <property type="entry name" value="Lipoamide_DH"/>
</dbReference>
<accession>A0A855X3R7</accession>
<evidence type="ECO:0000256" key="2">
    <source>
        <dbReference type="ARBA" id="ARBA00007532"/>
    </source>
</evidence>
<dbReference type="InterPro" id="IPR001100">
    <property type="entry name" value="Pyr_nuc-diS_OxRdtase"/>
</dbReference>
<dbReference type="EMBL" id="PQAP01000197">
    <property type="protein sequence ID" value="PWB68533.1"/>
    <property type="molecule type" value="Genomic_DNA"/>
</dbReference>
<organism evidence="18 19">
    <name type="scientific">candidate division GN15 bacterium</name>
    <dbReference type="NCBI Taxonomy" id="2072418"/>
    <lineage>
        <taxon>Bacteria</taxon>
        <taxon>candidate division GN15</taxon>
    </lineage>
</organism>
<dbReference type="SUPFAM" id="SSF51905">
    <property type="entry name" value="FAD/NAD(P)-binding domain"/>
    <property type="match status" value="1"/>
</dbReference>
<dbReference type="InterPro" id="IPR036188">
    <property type="entry name" value="FAD/NAD-bd_sf"/>
</dbReference>
<proteinExistence type="inferred from homology"/>
<dbReference type="PANTHER" id="PTHR22912:SF217">
    <property type="entry name" value="DIHYDROLIPOYL DEHYDROGENASE"/>
    <property type="match status" value="1"/>
</dbReference>
<feature type="binding site" evidence="13">
    <location>
        <position position="50"/>
    </location>
    <ligand>
        <name>FAD</name>
        <dbReference type="ChEBI" id="CHEBI:57692"/>
    </ligand>
</feature>
<dbReference type="AlphaFoldDB" id="A0A855X3R7"/>
<dbReference type="GO" id="GO:0004148">
    <property type="term" value="F:dihydrolipoyl dehydrogenase (NADH) activity"/>
    <property type="evidence" value="ECO:0007669"/>
    <property type="project" value="UniProtKB-EC"/>
</dbReference>
<feature type="binding site" evidence="13">
    <location>
        <begin position="180"/>
        <end position="187"/>
    </location>
    <ligand>
        <name>NAD(+)</name>
        <dbReference type="ChEBI" id="CHEBI:57540"/>
    </ligand>
</feature>
<comment type="catalytic activity">
    <reaction evidence="11 15">
        <text>N(6)-[(R)-dihydrolipoyl]-L-lysyl-[protein] + NAD(+) = N(6)-[(R)-lipoyl]-L-lysyl-[protein] + NADH + H(+)</text>
        <dbReference type="Rhea" id="RHEA:15045"/>
        <dbReference type="Rhea" id="RHEA-COMP:10474"/>
        <dbReference type="Rhea" id="RHEA-COMP:10475"/>
        <dbReference type="ChEBI" id="CHEBI:15378"/>
        <dbReference type="ChEBI" id="CHEBI:57540"/>
        <dbReference type="ChEBI" id="CHEBI:57945"/>
        <dbReference type="ChEBI" id="CHEBI:83099"/>
        <dbReference type="ChEBI" id="CHEBI:83100"/>
        <dbReference type="EC" id="1.8.1.4"/>
    </reaction>
</comment>
<keyword evidence="6 13" id="KW-0274">FAD</keyword>
<evidence type="ECO:0000256" key="5">
    <source>
        <dbReference type="ARBA" id="ARBA00022630"/>
    </source>
</evidence>
<dbReference type="SUPFAM" id="SSF55424">
    <property type="entry name" value="FAD/NAD-linked reductases, dimerisation (C-terminal) domain"/>
    <property type="match status" value="1"/>
</dbReference>
<dbReference type="Gene3D" id="3.50.50.60">
    <property type="entry name" value="FAD/NAD(P)-binding domain"/>
    <property type="match status" value="2"/>
</dbReference>
<evidence type="ECO:0000256" key="7">
    <source>
        <dbReference type="ARBA" id="ARBA00023002"/>
    </source>
</evidence>
<dbReference type="Pfam" id="PF07992">
    <property type="entry name" value="Pyr_redox_2"/>
    <property type="match status" value="1"/>
</dbReference>
<dbReference type="InterPro" id="IPR004099">
    <property type="entry name" value="Pyr_nucl-diS_OxRdtase_dimer"/>
</dbReference>
<dbReference type="PIRSF" id="PIRSF000350">
    <property type="entry name" value="Mercury_reductase_MerA"/>
    <property type="match status" value="1"/>
</dbReference>
<keyword evidence="7 15" id="KW-0560">Oxidoreductase</keyword>
<feature type="domain" description="Pyridine nucleotide-disulphide oxidoreductase dimerisation" evidence="16">
    <location>
        <begin position="342"/>
        <end position="450"/>
    </location>
</feature>
<dbReference type="FunFam" id="3.30.390.30:FF:000001">
    <property type="entry name" value="Dihydrolipoyl dehydrogenase"/>
    <property type="match status" value="1"/>
</dbReference>
<comment type="subcellular location">
    <subcellularLocation>
        <location evidence="1">Cytoplasm</location>
    </subcellularLocation>
</comment>
<dbReference type="EC" id="1.8.1.4" evidence="3 15"/>
<evidence type="ECO:0000256" key="3">
    <source>
        <dbReference type="ARBA" id="ARBA00012608"/>
    </source>
</evidence>
<dbReference type="GO" id="GO:0006103">
    <property type="term" value="P:2-oxoglutarate metabolic process"/>
    <property type="evidence" value="ECO:0007669"/>
    <property type="project" value="TreeGrafter"/>
</dbReference>
<feature type="binding site" evidence="13">
    <location>
        <position position="114"/>
    </location>
    <ligand>
        <name>FAD</name>
        <dbReference type="ChEBI" id="CHEBI:57692"/>
    </ligand>
</feature>
<feature type="binding site" evidence="13">
    <location>
        <position position="308"/>
    </location>
    <ligand>
        <name>FAD</name>
        <dbReference type="ChEBI" id="CHEBI:57692"/>
    </ligand>
</feature>
<feature type="disulfide bond" description="Redox-active" evidence="14">
    <location>
        <begin position="41"/>
        <end position="46"/>
    </location>
</feature>
<evidence type="ECO:0000256" key="11">
    <source>
        <dbReference type="ARBA" id="ARBA00049187"/>
    </source>
</evidence>
<keyword evidence="4" id="KW-0963">Cytoplasm</keyword>
<feature type="binding site" evidence="13">
    <location>
        <begin position="143"/>
        <end position="145"/>
    </location>
    <ligand>
        <name>FAD</name>
        <dbReference type="ChEBI" id="CHEBI:57692"/>
    </ligand>
</feature>
<feature type="binding site" evidence="13">
    <location>
        <position position="267"/>
    </location>
    <ligand>
        <name>NAD(+)</name>
        <dbReference type="ChEBI" id="CHEBI:57540"/>
    </ligand>
</feature>
<evidence type="ECO:0000256" key="10">
    <source>
        <dbReference type="ARBA" id="ARBA00023284"/>
    </source>
</evidence>
<evidence type="ECO:0000256" key="4">
    <source>
        <dbReference type="ARBA" id="ARBA00022490"/>
    </source>
</evidence>
<dbReference type="Proteomes" id="UP000250918">
    <property type="component" value="Unassembled WGS sequence"/>
</dbReference>
<evidence type="ECO:0000256" key="6">
    <source>
        <dbReference type="ARBA" id="ARBA00022827"/>
    </source>
</evidence>
<dbReference type="Gene3D" id="3.30.390.30">
    <property type="match status" value="1"/>
</dbReference>
<evidence type="ECO:0000259" key="17">
    <source>
        <dbReference type="Pfam" id="PF07992"/>
    </source>
</evidence>
<evidence type="ECO:0000313" key="18">
    <source>
        <dbReference type="EMBL" id="PWB68533.1"/>
    </source>
</evidence>
<evidence type="ECO:0000256" key="13">
    <source>
        <dbReference type="PIRSR" id="PIRSR000350-3"/>
    </source>
</evidence>
<evidence type="ECO:0000256" key="1">
    <source>
        <dbReference type="ARBA" id="ARBA00004496"/>
    </source>
</evidence>
<feature type="active site" description="Proton acceptor" evidence="12">
    <location>
        <position position="439"/>
    </location>
</feature>
<evidence type="ECO:0000256" key="9">
    <source>
        <dbReference type="ARBA" id="ARBA00023157"/>
    </source>
</evidence>
<keyword evidence="10 15" id="KW-0676">Redox-active center</keyword>
<dbReference type="Pfam" id="PF02852">
    <property type="entry name" value="Pyr_redox_dim"/>
    <property type="match status" value="1"/>
</dbReference>
<dbReference type="InterPro" id="IPR023753">
    <property type="entry name" value="FAD/NAD-binding_dom"/>
</dbReference>
<sequence>MENYNIIIIGGGPGGYTAGIKAAMKGAKVAVVEYRELGGVCLNRGCIPSKALIASASQYKNMKEAEAFGIHLSAPPVYDWLAMRARKDKIVATLVGGIGQLFKSHGVTHYQGFGRLTSPNHVTVTDEHGGETKLRADNIIIATGSRPISIPAFPIDGSRILTSDHLLELPSLPKSILIIGAGVIGCEWAFMLSLLDVEVHMVEMLDHALPMEDINTSTLIERELKKLKVALHTKTKVEAFGGGPEGIQARLSSGKTIDANLALVSVGRAFNTEELGLEEVGVELNKNRSVKTGPDMRTNIPNIYAIGDVRGEILLAYTAVHDGSVAVANCMGEKAAKNYLGVPSVIFTHPEVGSVGMTEAEAVKEHEIAIGKFPLRALGKAQAENEIAGEVKVIGDKKTDQLLGVHIVGIHATEIIHAAALAINQKLTVRQLGSLIFGHPVISESIMEAAHDLHGESVHLARKRA</sequence>
<evidence type="ECO:0000259" key="16">
    <source>
        <dbReference type="Pfam" id="PF02852"/>
    </source>
</evidence>
<dbReference type="GO" id="GO:0005737">
    <property type="term" value="C:cytoplasm"/>
    <property type="evidence" value="ECO:0007669"/>
    <property type="project" value="UniProtKB-SubCell"/>
</dbReference>
<evidence type="ECO:0000256" key="15">
    <source>
        <dbReference type="RuleBase" id="RU003692"/>
    </source>
</evidence>
<keyword evidence="9" id="KW-1015">Disulfide bond</keyword>